<accession>A0A846ZPW9</accession>
<sequence>MKIKLQWVCASAFVFGLGLASAAIASGPTPPPGFDQCVSDCMQATCPGGLCSEQQYLYCQVQCH</sequence>
<gene>
    <name evidence="2" type="ORF">HF690_13475</name>
</gene>
<organism evidence="2 3">
    <name type="scientific">Oleiagrimonas citrea</name>
    <dbReference type="NCBI Taxonomy" id="1665687"/>
    <lineage>
        <taxon>Bacteria</taxon>
        <taxon>Pseudomonadati</taxon>
        <taxon>Pseudomonadota</taxon>
        <taxon>Gammaproteobacteria</taxon>
        <taxon>Lysobacterales</taxon>
        <taxon>Rhodanobacteraceae</taxon>
        <taxon>Oleiagrimonas</taxon>
    </lineage>
</organism>
<name>A0A846ZPW9_9GAMM</name>
<evidence type="ECO:0000313" key="3">
    <source>
        <dbReference type="Proteomes" id="UP000541636"/>
    </source>
</evidence>
<dbReference type="RefSeq" id="WP_146742340.1">
    <property type="nucleotide sequence ID" value="NZ_JAAZQD010000005.1"/>
</dbReference>
<evidence type="ECO:0000313" key="2">
    <source>
        <dbReference type="EMBL" id="NKZ39962.1"/>
    </source>
</evidence>
<evidence type="ECO:0000256" key="1">
    <source>
        <dbReference type="SAM" id="SignalP"/>
    </source>
</evidence>
<feature type="signal peptide" evidence="1">
    <location>
        <begin position="1"/>
        <end position="25"/>
    </location>
</feature>
<dbReference type="EMBL" id="JAAZQD010000005">
    <property type="protein sequence ID" value="NKZ39962.1"/>
    <property type="molecule type" value="Genomic_DNA"/>
</dbReference>
<protein>
    <recommendedName>
        <fullName evidence="4">Kazal-like domain-containing protein</fullName>
    </recommendedName>
</protein>
<proteinExistence type="predicted"/>
<reference evidence="2 3" key="1">
    <citation type="journal article" date="2017" name="Int. J. Syst. Evol. Microbiol.">
        <title>Oleiagrimonas citrea sp. nov., a marine bacterium isolated from tidal flat sediment and emended description of the genus Oleiagrimonas Fang et al. 2015 and Oleiagrimonas soli.</title>
        <authorList>
            <person name="Yang S.H."/>
            <person name="Seo H.S."/>
            <person name="Seong C.N."/>
            <person name="Kwon K.K."/>
        </authorList>
    </citation>
    <scope>NUCLEOTIDE SEQUENCE [LARGE SCALE GENOMIC DNA]</scope>
    <source>
        <strain evidence="2 3">MEBiC09124</strain>
    </source>
</reference>
<keyword evidence="1" id="KW-0732">Signal</keyword>
<feature type="chain" id="PRO_5033054794" description="Kazal-like domain-containing protein" evidence="1">
    <location>
        <begin position="26"/>
        <end position="64"/>
    </location>
</feature>
<evidence type="ECO:0008006" key="4">
    <source>
        <dbReference type="Google" id="ProtNLM"/>
    </source>
</evidence>
<dbReference type="AlphaFoldDB" id="A0A846ZPW9"/>
<dbReference type="Proteomes" id="UP000541636">
    <property type="component" value="Unassembled WGS sequence"/>
</dbReference>
<keyword evidence="3" id="KW-1185">Reference proteome</keyword>
<comment type="caution">
    <text evidence="2">The sequence shown here is derived from an EMBL/GenBank/DDBJ whole genome shotgun (WGS) entry which is preliminary data.</text>
</comment>